<dbReference type="Proteomes" id="UP000076798">
    <property type="component" value="Unassembled WGS sequence"/>
</dbReference>
<dbReference type="EMBL" id="KV428066">
    <property type="protein sequence ID" value="KZT38272.1"/>
    <property type="molecule type" value="Genomic_DNA"/>
</dbReference>
<dbReference type="OrthoDB" id="4851849at2759"/>
<gene>
    <name evidence="1" type="ORF">SISSUDRAFT_1062108</name>
</gene>
<name>A0A166D967_9AGAM</name>
<proteinExistence type="predicted"/>
<reference evidence="1 2" key="1">
    <citation type="journal article" date="2016" name="Mol. Biol. Evol.">
        <title>Comparative Genomics of Early-Diverging Mushroom-Forming Fungi Provides Insights into the Origins of Lignocellulose Decay Capabilities.</title>
        <authorList>
            <person name="Nagy L.G."/>
            <person name="Riley R."/>
            <person name="Tritt A."/>
            <person name="Adam C."/>
            <person name="Daum C."/>
            <person name="Floudas D."/>
            <person name="Sun H."/>
            <person name="Yadav J.S."/>
            <person name="Pangilinan J."/>
            <person name="Larsson K.H."/>
            <person name="Matsuura K."/>
            <person name="Barry K."/>
            <person name="Labutti K."/>
            <person name="Kuo R."/>
            <person name="Ohm R.A."/>
            <person name="Bhattacharya S.S."/>
            <person name="Shirouzu T."/>
            <person name="Yoshinaga Y."/>
            <person name="Martin F.M."/>
            <person name="Grigoriev I.V."/>
            <person name="Hibbett D.S."/>
        </authorList>
    </citation>
    <scope>NUCLEOTIDE SEQUENCE [LARGE SCALE GENOMIC DNA]</scope>
    <source>
        <strain evidence="1 2">HHB10207 ss-3</strain>
    </source>
</reference>
<keyword evidence="2" id="KW-1185">Reference proteome</keyword>
<evidence type="ECO:0000313" key="1">
    <source>
        <dbReference type="EMBL" id="KZT38272.1"/>
    </source>
</evidence>
<sequence>MDYGFRHVPKEEDHDFLVVIYAQLFRELKVKPYTLHKWNKAGKLYSELLAKFTEAGPAYIPQVEWLRRHSEAFEPIDPETLRRRLIEFTLQSQTVAWTHIGGSETDSKEDIARIRKDWSEDRNFCYSFYCDVLDVGAPGWTDAETWVRSGYCVGGRLCLPINLLYGELLQQCTFDEFCDAYSSSSLIRLMDQKGLRDMRDLVPVEFETVLSESPRRISSVWYLKTYVMSRDARVKAHLLAPYGFRVKGDPADMERLRCFYARLFEDLVIPVLDLLEAVNKGRLFECLIQIPNFTTKDERRFLRRILKTEGTRAS</sequence>
<evidence type="ECO:0000313" key="2">
    <source>
        <dbReference type="Proteomes" id="UP000076798"/>
    </source>
</evidence>
<dbReference type="AlphaFoldDB" id="A0A166D967"/>
<organism evidence="1 2">
    <name type="scientific">Sistotremastrum suecicum HHB10207 ss-3</name>
    <dbReference type="NCBI Taxonomy" id="1314776"/>
    <lineage>
        <taxon>Eukaryota</taxon>
        <taxon>Fungi</taxon>
        <taxon>Dikarya</taxon>
        <taxon>Basidiomycota</taxon>
        <taxon>Agaricomycotina</taxon>
        <taxon>Agaricomycetes</taxon>
        <taxon>Sistotremastrales</taxon>
        <taxon>Sistotremastraceae</taxon>
        <taxon>Sistotremastrum</taxon>
    </lineage>
</organism>
<protein>
    <submittedName>
        <fullName evidence="1">Uncharacterized protein</fullName>
    </submittedName>
</protein>
<accession>A0A166D967</accession>